<organism evidence="2 3">
    <name type="scientific">Isoptericola peretonis</name>
    <dbReference type="NCBI Taxonomy" id="2918523"/>
    <lineage>
        <taxon>Bacteria</taxon>
        <taxon>Bacillati</taxon>
        <taxon>Actinomycetota</taxon>
        <taxon>Actinomycetes</taxon>
        <taxon>Micrococcales</taxon>
        <taxon>Promicromonosporaceae</taxon>
        <taxon>Isoptericola</taxon>
    </lineage>
</organism>
<keyword evidence="3" id="KW-1185">Reference proteome</keyword>
<evidence type="ECO:0000313" key="3">
    <source>
        <dbReference type="Proteomes" id="UP001651050"/>
    </source>
</evidence>
<gene>
    <name evidence="2" type="ORF">M1843_05855</name>
</gene>
<dbReference type="Gene3D" id="3.30.1460.30">
    <property type="entry name" value="YgaC/TfoX-N like chaperone"/>
    <property type="match status" value="1"/>
</dbReference>
<protein>
    <submittedName>
        <fullName evidence="2">TfoX/Sxy family protein</fullName>
    </submittedName>
</protein>
<dbReference type="Proteomes" id="UP001651050">
    <property type="component" value="Unassembled WGS sequence"/>
</dbReference>
<dbReference type="EMBL" id="JALQCY010000002">
    <property type="protein sequence ID" value="MCK9793268.1"/>
    <property type="molecule type" value="Genomic_DNA"/>
</dbReference>
<name>A0ABT0J194_9MICO</name>
<dbReference type="Pfam" id="PF04993">
    <property type="entry name" value="TfoX_N"/>
    <property type="match status" value="1"/>
</dbReference>
<sequence length="115" mass="12618">MAYDEVLAARVRDAVRERADFVERRMFGGVAFMVNTHMAVGVGEDELMVHVGTEGHEQAVVDGAHEMRMGERTMRGTVAVGPDVTSDDDALHSWVHRGVDLALALPPKPPKQPRT</sequence>
<evidence type="ECO:0000313" key="2">
    <source>
        <dbReference type="EMBL" id="MCK9793268.1"/>
    </source>
</evidence>
<comment type="caution">
    <text evidence="2">The sequence shown here is derived from an EMBL/GenBank/DDBJ whole genome shotgun (WGS) entry which is preliminary data.</text>
</comment>
<dbReference type="RefSeq" id="WP_416343123.1">
    <property type="nucleotide sequence ID" value="NZ_JALQCY010000002.1"/>
</dbReference>
<evidence type="ECO:0000259" key="1">
    <source>
        <dbReference type="Pfam" id="PF04993"/>
    </source>
</evidence>
<feature type="domain" description="TfoX N-terminal" evidence="1">
    <location>
        <begin position="18"/>
        <end position="100"/>
    </location>
</feature>
<dbReference type="InterPro" id="IPR007076">
    <property type="entry name" value="TfoX_N"/>
</dbReference>
<reference evidence="2 3" key="1">
    <citation type="submission" date="2022-02" db="EMBL/GenBank/DDBJ databases">
        <title>The car tank lid bacteriome: a reservoir of bacteria with potential in bioremediation of fuel.</title>
        <authorList>
            <person name="Vidal-Verdu A."/>
            <person name="Gomez-Martinez D."/>
            <person name="Latorre-Perez A."/>
            <person name="Pereto J."/>
            <person name="Porcar M."/>
        </authorList>
    </citation>
    <scope>NUCLEOTIDE SEQUENCE [LARGE SCALE GENOMIC DNA]</scope>
    <source>
        <strain evidence="2 3">4D.3</strain>
    </source>
</reference>
<proteinExistence type="predicted"/>
<accession>A0ABT0J194</accession>
<dbReference type="SUPFAM" id="SSF159894">
    <property type="entry name" value="YgaC/TfoX-N like"/>
    <property type="match status" value="1"/>
</dbReference>